<comment type="similarity">
    <text evidence="2">Belongs to the pterin-4-alpha-carbinolamine dehydratase family.</text>
</comment>
<proteinExistence type="inferred from homology"/>
<dbReference type="RefSeq" id="WP_253654732.1">
    <property type="nucleotide sequence ID" value="NZ_BAAAOE010000002.1"/>
</dbReference>
<evidence type="ECO:0000256" key="4">
    <source>
        <dbReference type="ARBA" id="ARBA00021735"/>
    </source>
</evidence>
<organism evidence="6 7">
    <name type="scientific">Williamsia serinedens</name>
    <dbReference type="NCBI Taxonomy" id="391736"/>
    <lineage>
        <taxon>Bacteria</taxon>
        <taxon>Bacillati</taxon>
        <taxon>Actinomycetota</taxon>
        <taxon>Actinomycetes</taxon>
        <taxon>Mycobacteriales</taxon>
        <taxon>Nocardiaceae</taxon>
        <taxon>Williamsia</taxon>
    </lineage>
</organism>
<dbReference type="Gene3D" id="3.30.1360.20">
    <property type="entry name" value="Transcriptional coactivator/pterin dehydratase"/>
    <property type="match status" value="1"/>
</dbReference>
<dbReference type="SUPFAM" id="SSF55248">
    <property type="entry name" value="PCD-like"/>
    <property type="match status" value="1"/>
</dbReference>
<evidence type="ECO:0000313" key="6">
    <source>
        <dbReference type="EMBL" id="MCP2161149.1"/>
    </source>
</evidence>
<dbReference type="EC" id="4.2.1.96" evidence="3"/>
<sequence length="106" mass="11751">MAARDDTLLTDDEREQARGRFTDWTVGDAEMRRSHDASSFLAGVDIVRRVAEAAEDRDHHPDIDIRWRTISFTLATHSAGGLTGKDVDLAEVIDREIAADTPATET</sequence>
<dbReference type="Proteomes" id="UP001205740">
    <property type="component" value="Unassembled WGS sequence"/>
</dbReference>
<name>A0ABT1H1N0_9NOCA</name>
<comment type="catalytic activity">
    <reaction evidence="1">
        <text>(4aS,6R)-4a-hydroxy-L-erythro-5,6,7,8-tetrahydrobiopterin = (6R)-L-erythro-6,7-dihydrobiopterin + H2O</text>
        <dbReference type="Rhea" id="RHEA:11920"/>
        <dbReference type="ChEBI" id="CHEBI:15377"/>
        <dbReference type="ChEBI" id="CHEBI:15642"/>
        <dbReference type="ChEBI" id="CHEBI:43120"/>
        <dbReference type="EC" id="4.2.1.96"/>
    </reaction>
</comment>
<dbReference type="PANTHER" id="PTHR12599:SF0">
    <property type="entry name" value="PTERIN-4-ALPHA-CARBINOLAMINE DEHYDRATASE"/>
    <property type="match status" value="1"/>
</dbReference>
<accession>A0ABT1H1N0</accession>
<dbReference type="CDD" id="cd00488">
    <property type="entry name" value="PCD_DCoH"/>
    <property type="match status" value="1"/>
</dbReference>
<dbReference type="InterPro" id="IPR001533">
    <property type="entry name" value="Pterin_deHydtase"/>
</dbReference>
<dbReference type="InterPro" id="IPR036428">
    <property type="entry name" value="PCD_sf"/>
</dbReference>
<evidence type="ECO:0000256" key="3">
    <source>
        <dbReference type="ARBA" id="ARBA00013252"/>
    </source>
</evidence>
<dbReference type="NCBIfam" id="NF002017">
    <property type="entry name" value="PRK00823.1-2"/>
    <property type="match status" value="1"/>
</dbReference>
<dbReference type="PANTHER" id="PTHR12599">
    <property type="entry name" value="PTERIN-4-ALPHA-CARBINOLAMINE DEHYDRATASE"/>
    <property type="match status" value="1"/>
</dbReference>
<reference evidence="6 7" key="1">
    <citation type="submission" date="2022-06" db="EMBL/GenBank/DDBJ databases">
        <title>Genomic Encyclopedia of Archaeal and Bacterial Type Strains, Phase II (KMG-II): from individual species to whole genera.</title>
        <authorList>
            <person name="Goeker M."/>
        </authorList>
    </citation>
    <scope>NUCLEOTIDE SEQUENCE [LARGE SCALE GENOMIC DNA]</scope>
    <source>
        <strain evidence="6 7">DSM 45037</strain>
    </source>
</reference>
<keyword evidence="5" id="KW-0456">Lyase</keyword>
<evidence type="ECO:0000313" key="7">
    <source>
        <dbReference type="Proteomes" id="UP001205740"/>
    </source>
</evidence>
<dbReference type="Pfam" id="PF01329">
    <property type="entry name" value="Pterin_4a"/>
    <property type="match status" value="1"/>
</dbReference>
<evidence type="ECO:0000256" key="1">
    <source>
        <dbReference type="ARBA" id="ARBA00001554"/>
    </source>
</evidence>
<dbReference type="EMBL" id="JAMTCG010000004">
    <property type="protein sequence ID" value="MCP2161149.1"/>
    <property type="molecule type" value="Genomic_DNA"/>
</dbReference>
<keyword evidence="7" id="KW-1185">Reference proteome</keyword>
<evidence type="ECO:0000256" key="5">
    <source>
        <dbReference type="ARBA" id="ARBA00023239"/>
    </source>
</evidence>
<gene>
    <name evidence="6" type="ORF">LX12_002344</name>
</gene>
<evidence type="ECO:0000256" key="2">
    <source>
        <dbReference type="ARBA" id="ARBA00006472"/>
    </source>
</evidence>
<protein>
    <recommendedName>
        <fullName evidence="4">Putative pterin-4-alpha-carbinolamine dehydratase</fullName>
        <ecNumber evidence="3">4.2.1.96</ecNumber>
    </recommendedName>
</protein>
<comment type="caution">
    <text evidence="6">The sequence shown here is derived from an EMBL/GenBank/DDBJ whole genome shotgun (WGS) entry which is preliminary data.</text>
</comment>